<organism evidence="2 3">
    <name type="scientific">Psychrobacillus faecigallinarum</name>
    <dbReference type="NCBI Taxonomy" id="2762235"/>
    <lineage>
        <taxon>Bacteria</taxon>
        <taxon>Bacillati</taxon>
        <taxon>Bacillota</taxon>
        <taxon>Bacilli</taxon>
        <taxon>Bacillales</taxon>
        <taxon>Bacillaceae</taxon>
        <taxon>Psychrobacillus</taxon>
    </lineage>
</organism>
<dbReference type="NCBIfam" id="TIGR02893">
    <property type="entry name" value="spore_yabQ"/>
    <property type="match status" value="1"/>
</dbReference>
<keyword evidence="1" id="KW-0812">Transmembrane</keyword>
<keyword evidence="3" id="KW-1185">Reference proteome</keyword>
<accession>A0ABR8REL4</accession>
<comment type="caution">
    <text evidence="2">The sequence shown here is derived from an EMBL/GenBank/DDBJ whole genome shotgun (WGS) entry which is preliminary data.</text>
</comment>
<dbReference type="Proteomes" id="UP000640786">
    <property type="component" value="Unassembled WGS sequence"/>
</dbReference>
<feature type="transmembrane region" description="Helical" evidence="1">
    <location>
        <begin position="123"/>
        <end position="142"/>
    </location>
</feature>
<protein>
    <recommendedName>
        <fullName evidence="4">Spore cortex biosynthesis protein YabQ</fullName>
    </recommendedName>
</protein>
<feature type="transmembrane region" description="Helical" evidence="1">
    <location>
        <begin position="100"/>
        <end position="117"/>
    </location>
</feature>
<feature type="transmembrane region" description="Helical" evidence="1">
    <location>
        <begin position="45"/>
        <end position="64"/>
    </location>
</feature>
<evidence type="ECO:0000313" key="3">
    <source>
        <dbReference type="Proteomes" id="UP000640786"/>
    </source>
</evidence>
<keyword evidence="1" id="KW-1133">Transmembrane helix</keyword>
<dbReference type="Pfam" id="PF09578">
    <property type="entry name" value="Spore_YabQ"/>
    <property type="match status" value="1"/>
</dbReference>
<evidence type="ECO:0000256" key="1">
    <source>
        <dbReference type="SAM" id="Phobius"/>
    </source>
</evidence>
<feature type="transmembrane region" description="Helical" evidence="1">
    <location>
        <begin position="70"/>
        <end position="88"/>
    </location>
</feature>
<reference evidence="2 3" key="1">
    <citation type="submission" date="2020-08" db="EMBL/GenBank/DDBJ databases">
        <title>A Genomic Blueprint of the Chicken Gut Microbiome.</title>
        <authorList>
            <person name="Gilroy R."/>
            <person name="Ravi A."/>
            <person name="Getino M."/>
            <person name="Pursley I."/>
            <person name="Horton D.L."/>
            <person name="Alikhan N.-F."/>
            <person name="Baker D."/>
            <person name="Gharbi K."/>
            <person name="Hall N."/>
            <person name="Watson M."/>
            <person name="Adriaenssens E.M."/>
            <person name="Foster-Nyarko E."/>
            <person name="Jarju S."/>
            <person name="Secka A."/>
            <person name="Antonio M."/>
            <person name="Oren A."/>
            <person name="Chaudhuri R."/>
            <person name="La Ragione R.M."/>
            <person name="Hildebrand F."/>
            <person name="Pallen M.J."/>
        </authorList>
    </citation>
    <scope>NUCLEOTIDE SEQUENCE [LARGE SCALE GENOMIC DNA]</scope>
    <source>
        <strain evidence="2 3">Sa2BUA9</strain>
    </source>
</reference>
<gene>
    <name evidence="2" type="ORF">H9650_19315</name>
</gene>
<keyword evidence="1" id="KW-0472">Membrane</keyword>
<evidence type="ECO:0008006" key="4">
    <source>
        <dbReference type="Google" id="ProtNLM"/>
    </source>
</evidence>
<sequence length="168" mass="20162">MTLSLQFYSLLLMIASGILVGAIIEGTRFITEHTPRRSFVFKYRVILEIIVWILMGLATFYILFNVRDGIWRIYDPLAQVFGILLYQLFFQPVFRLAGRIFLRLVVMPIWFIIRIILTILRKIMHLILFIIRFILMPFLILYKKIKQLALQKLPKMSYNKRYKKSKKR</sequence>
<dbReference type="EMBL" id="JACSQO010000015">
    <property type="protein sequence ID" value="MBD7946254.1"/>
    <property type="molecule type" value="Genomic_DNA"/>
</dbReference>
<dbReference type="RefSeq" id="WP_191697927.1">
    <property type="nucleotide sequence ID" value="NZ_JACSQO010000015.1"/>
</dbReference>
<name>A0ABR8REL4_9BACI</name>
<dbReference type="InterPro" id="IPR019074">
    <property type="entry name" value="YabQ"/>
</dbReference>
<feature type="transmembrane region" description="Helical" evidence="1">
    <location>
        <begin position="6"/>
        <end position="24"/>
    </location>
</feature>
<proteinExistence type="predicted"/>
<evidence type="ECO:0000313" key="2">
    <source>
        <dbReference type="EMBL" id="MBD7946254.1"/>
    </source>
</evidence>